<dbReference type="InterPro" id="IPR022472">
    <property type="entry name" value="VPLPA-CTERM"/>
</dbReference>
<evidence type="ECO:0000313" key="3">
    <source>
        <dbReference type="EMBL" id="MBJ6373107.1"/>
    </source>
</evidence>
<keyword evidence="4" id="KW-1185">Reference proteome</keyword>
<feature type="signal peptide" evidence="2">
    <location>
        <begin position="1"/>
        <end position="25"/>
    </location>
</feature>
<proteinExistence type="predicted"/>
<evidence type="ECO:0000313" key="4">
    <source>
        <dbReference type="Proteomes" id="UP000619079"/>
    </source>
</evidence>
<dbReference type="Proteomes" id="UP000619079">
    <property type="component" value="Unassembled WGS sequence"/>
</dbReference>
<feature type="transmembrane region" description="Helical" evidence="1">
    <location>
        <begin position="198"/>
        <end position="217"/>
    </location>
</feature>
<accession>A0A8J7IWV1</accession>
<dbReference type="RefSeq" id="WP_199025981.1">
    <property type="nucleotide sequence ID" value="NZ_JAELVR010000011.1"/>
</dbReference>
<dbReference type="EMBL" id="JAELVR010000011">
    <property type="protein sequence ID" value="MBJ6373107.1"/>
    <property type="molecule type" value="Genomic_DNA"/>
</dbReference>
<feature type="chain" id="PRO_5035277451" evidence="2">
    <location>
        <begin position="26"/>
        <end position="222"/>
    </location>
</feature>
<keyword evidence="1" id="KW-0812">Transmembrane</keyword>
<keyword evidence="1" id="KW-0472">Membrane</keyword>
<dbReference type="AlphaFoldDB" id="A0A8J7IWV1"/>
<evidence type="ECO:0000256" key="2">
    <source>
        <dbReference type="SAM" id="SignalP"/>
    </source>
</evidence>
<name>A0A8J7IWV1_9RHOB</name>
<keyword evidence="2" id="KW-0732">Signal</keyword>
<sequence>MRNGLKTGVGGLFGAALAMGTMASAASVTPQFNRFDDLTTLDGLEVTFGGSGIPTNPAAITDFTVGDDRVRVGIIATPRFGSPALTNDGAGTYTARAGESAPGLSLWNFSFYAESSGNLADANLSFYYDLDPAAGNDLSTLLGGPIQASGSVFEGSENLGFNFLSGGTFDPFAVGEYSFRFGVDGGEFAAINVNVTAVPLPAGLPLILTALGGLVWLRRRSA</sequence>
<reference evidence="3" key="1">
    <citation type="submission" date="2020-12" db="EMBL/GenBank/DDBJ databases">
        <title>Sedimentitalea sp. nov., isolated from sand in Incheon.</title>
        <authorList>
            <person name="Kim W."/>
        </authorList>
    </citation>
    <scope>NUCLEOTIDE SEQUENCE</scope>
    <source>
        <strain evidence="3">CAU 1593</strain>
    </source>
</reference>
<keyword evidence="1" id="KW-1133">Transmembrane helix</keyword>
<gene>
    <name evidence="3" type="ORF">JF290_16385</name>
</gene>
<protein>
    <submittedName>
        <fullName evidence="3">VPLPA-CTERM sorting domain-containing protein</fullName>
    </submittedName>
</protein>
<comment type="caution">
    <text evidence="3">The sequence shown here is derived from an EMBL/GenBank/DDBJ whole genome shotgun (WGS) entry which is preliminary data.</text>
</comment>
<dbReference type="NCBIfam" id="TIGR03370">
    <property type="entry name" value="VPLPA-CTERM"/>
    <property type="match status" value="1"/>
</dbReference>
<organism evidence="3 4">
    <name type="scientific">Sedimentitalea arenosa</name>
    <dbReference type="NCBI Taxonomy" id="2798803"/>
    <lineage>
        <taxon>Bacteria</taxon>
        <taxon>Pseudomonadati</taxon>
        <taxon>Pseudomonadota</taxon>
        <taxon>Alphaproteobacteria</taxon>
        <taxon>Rhodobacterales</taxon>
        <taxon>Paracoccaceae</taxon>
        <taxon>Sedimentitalea</taxon>
    </lineage>
</organism>
<evidence type="ECO:0000256" key="1">
    <source>
        <dbReference type="SAM" id="Phobius"/>
    </source>
</evidence>